<keyword evidence="3" id="KW-0808">Transferase</keyword>
<dbReference type="CDD" id="cd01651">
    <property type="entry name" value="RT_G2_intron"/>
    <property type="match status" value="1"/>
</dbReference>
<dbReference type="Pfam" id="PF00078">
    <property type="entry name" value="RVT_1"/>
    <property type="match status" value="1"/>
</dbReference>
<dbReference type="InterPro" id="IPR051083">
    <property type="entry name" value="GrpII_Intron_Splice-Mob/Def"/>
</dbReference>
<organism evidence="3 4">
    <name type="scientific">Vineibacter terrae</name>
    <dbReference type="NCBI Taxonomy" id="2586908"/>
    <lineage>
        <taxon>Bacteria</taxon>
        <taxon>Pseudomonadati</taxon>
        <taxon>Pseudomonadota</taxon>
        <taxon>Alphaproteobacteria</taxon>
        <taxon>Hyphomicrobiales</taxon>
        <taxon>Vineibacter</taxon>
    </lineage>
</organism>
<dbReference type="PANTHER" id="PTHR34047:SF8">
    <property type="entry name" value="PROTEIN YKFC"/>
    <property type="match status" value="1"/>
</dbReference>
<evidence type="ECO:0000256" key="1">
    <source>
        <dbReference type="ARBA" id="ARBA00034120"/>
    </source>
</evidence>
<dbReference type="InterPro" id="IPR043128">
    <property type="entry name" value="Rev_trsase/Diguanyl_cyclase"/>
</dbReference>
<dbReference type="PROSITE" id="PS50878">
    <property type="entry name" value="RT_POL"/>
    <property type="match status" value="1"/>
</dbReference>
<accession>A0A5C8PS66</accession>
<gene>
    <name evidence="3" type="ORF">FHP25_08610</name>
</gene>
<dbReference type="Proteomes" id="UP000321638">
    <property type="component" value="Unassembled WGS sequence"/>
</dbReference>
<dbReference type="SUPFAM" id="SSF56672">
    <property type="entry name" value="DNA/RNA polymerases"/>
    <property type="match status" value="1"/>
</dbReference>
<dbReference type="InterPro" id="IPR043502">
    <property type="entry name" value="DNA/RNA_pol_sf"/>
</dbReference>
<comment type="caution">
    <text evidence="3">The sequence shown here is derived from an EMBL/GenBank/DDBJ whole genome shotgun (WGS) entry which is preliminary data.</text>
</comment>
<evidence type="ECO:0000259" key="2">
    <source>
        <dbReference type="PROSITE" id="PS50878"/>
    </source>
</evidence>
<dbReference type="InterPro" id="IPR000477">
    <property type="entry name" value="RT_dom"/>
</dbReference>
<name>A0A5C8PS66_9HYPH</name>
<dbReference type="Pfam" id="PF08388">
    <property type="entry name" value="GIIM"/>
    <property type="match status" value="1"/>
</dbReference>
<proteinExistence type="inferred from homology"/>
<dbReference type="OrthoDB" id="9793236at2"/>
<evidence type="ECO:0000313" key="3">
    <source>
        <dbReference type="EMBL" id="TXL78242.1"/>
    </source>
</evidence>
<keyword evidence="3" id="KW-0548">Nucleotidyltransferase</keyword>
<feature type="domain" description="Reverse transcriptase" evidence="2">
    <location>
        <begin position="1"/>
        <end position="199"/>
    </location>
</feature>
<keyword evidence="4" id="KW-1185">Reference proteome</keyword>
<dbReference type="AlphaFoldDB" id="A0A5C8PS66"/>
<sequence>MGIPTVRDRVVQTALRMVVEPIFEAGFAAQSYGFRPGRGCKDALRRVDGLLRAGYEHVVDVDLKSYFDTIPHDRLMALVGQKVSDGRILELVGQFLRQGILDGLAAWTPEGGTPQGAVISPLLSNIYLDPLDQLMAASGYEMVRYADDFVVLCRSEAEAAQALAMIGQWTAAAGLVLHPLKTRTVKARQQSFEFLGYRFEGGRRWPRAKSLTKFKDTVRAKTRRNSGHSLEAIIADLNPALRGWFNYFQHSYRTTFPSLDGWIHTRLRSVRRKRRKGKGIARGADHQRWPNAFFAKHGLFSLRAAHALTCQSSRR</sequence>
<dbReference type="PANTHER" id="PTHR34047">
    <property type="entry name" value="NUCLEAR INTRON MATURASE 1, MITOCHONDRIAL-RELATED"/>
    <property type="match status" value="1"/>
</dbReference>
<comment type="similarity">
    <text evidence="1">Belongs to the bacterial reverse transcriptase family.</text>
</comment>
<dbReference type="InterPro" id="IPR013597">
    <property type="entry name" value="Mat_intron_G2"/>
</dbReference>
<reference evidence="3 4" key="1">
    <citation type="submission" date="2019-06" db="EMBL/GenBank/DDBJ databases">
        <title>New taxonomy in bacterial strain CC-CFT640, isolated from vineyard.</title>
        <authorList>
            <person name="Lin S.-Y."/>
            <person name="Tsai C.-F."/>
            <person name="Young C.-C."/>
        </authorList>
    </citation>
    <scope>NUCLEOTIDE SEQUENCE [LARGE SCALE GENOMIC DNA]</scope>
    <source>
        <strain evidence="3 4">CC-CFT640</strain>
    </source>
</reference>
<protein>
    <submittedName>
        <fullName evidence="3">Group II intron reverse transcriptase/maturase</fullName>
    </submittedName>
</protein>
<dbReference type="Gene3D" id="3.30.70.270">
    <property type="match status" value="1"/>
</dbReference>
<keyword evidence="3" id="KW-0695">RNA-directed DNA polymerase</keyword>
<dbReference type="GO" id="GO:0003964">
    <property type="term" value="F:RNA-directed DNA polymerase activity"/>
    <property type="evidence" value="ECO:0007669"/>
    <property type="project" value="UniProtKB-KW"/>
</dbReference>
<evidence type="ECO:0000313" key="4">
    <source>
        <dbReference type="Proteomes" id="UP000321638"/>
    </source>
</evidence>
<dbReference type="EMBL" id="VDUZ01000007">
    <property type="protein sequence ID" value="TXL78242.1"/>
    <property type="molecule type" value="Genomic_DNA"/>
</dbReference>